<evidence type="ECO:0000313" key="3">
    <source>
        <dbReference type="Proteomes" id="UP000815677"/>
    </source>
</evidence>
<reference evidence="2" key="1">
    <citation type="submission" date="2014-09" db="EMBL/GenBank/DDBJ databases">
        <title>Genome sequence of the luminous mushroom Mycena chlorophos for searching fungal bioluminescence genes.</title>
        <authorList>
            <person name="Tanaka Y."/>
            <person name="Kasuga D."/>
            <person name="Oba Y."/>
            <person name="Hase S."/>
            <person name="Sato K."/>
            <person name="Oba Y."/>
            <person name="Sakakibara Y."/>
        </authorList>
    </citation>
    <scope>NUCLEOTIDE SEQUENCE</scope>
</reference>
<protein>
    <recommendedName>
        <fullName evidence="4">JmjC domain-containing protein</fullName>
    </recommendedName>
</protein>
<feature type="compositionally biased region" description="Polar residues" evidence="1">
    <location>
        <begin position="79"/>
        <end position="88"/>
    </location>
</feature>
<name>A0ABQ0KZX8_MYCCL</name>
<feature type="region of interest" description="Disordered" evidence="1">
    <location>
        <begin position="324"/>
        <end position="372"/>
    </location>
</feature>
<feature type="region of interest" description="Disordered" evidence="1">
    <location>
        <begin position="114"/>
        <end position="173"/>
    </location>
</feature>
<dbReference type="EMBL" id="DF839777">
    <property type="protein sequence ID" value="GAT44481.1"/>
    <property type="molecule type" value="Genomic_DNA"/>
</dbReference>
<feature type="compositionally biased region" description="Basic residues" evidence="1">
    <location>
        <begin position="337"/>
        <end position="349"/>
    </location>
</feature>
<feature type="compositionally biased region" description="Basic residues" evidence="1">
    <location>
        <begin position="143"/>
        <end position="152"/>
    </location>
</feature>
<feature type="region of interest" description="Disordered" evidence="1">
    <location>
        <begin position="32"/>
        <end position="101"/>
    </location>
</feature>
<dbReference type="Proteomes" id="UP000815677">
    <property type="component" value="Unassembled WGS sequence"/>
</dbReference>
<evidence type="ECO:0008006" key="4">
    <source>
        <dbReference type="Google" id="ProtNLM"/>
    </source>
</evidence>
<feature type="compositionally biased region" description="Acidic residues" evidence="1">
    <location>
        <begin position="41"/>
        <end position="61"/>
    </location>
</feature>
<proteinExistence type="predicted"/>
<gene>
    <name evidence="2" type="ORF">MCHLO_02101</name>
</gene>
<evidence type="ECO:0000256" key="1">
    <source>
        <dbReference type="SAM" id="MobiDB-lite"/>
    </source>
</evidence>
<accession>A0ABQ0KZX8</accession>
<organism evidence="2 3">
    <name type="scientific">Mycena chlorophos</name>
    <name type="common">Agaric fungus</name>
    <name type="synonym">Agaricus chlorophos</name>
    <dbReference type="NCBI Taxonomy" id="658473"/>
    <lineage>
        <taxon>Eukaryota</taxon>
        <taxon>Fungi</taxon>
        <taxon>Dikarya</taxon>
        <taxon>Basidiomycota</taxon>
        <taxon>Agaricomycotina</taxon>
        <taxon>Agaricomycetes</taxon>
        <taxon>Agaricomycetidae</taxon>
        <taxon>Agaricales</taxon>
        <taxon>Marasmiineae</taxon>
        <taxon>Mycenaceae</taxon>
        <taxon>Mycena</taxon>
    </lineage>
</organism>
<keyword evidence="3" id="KW-1185">Reference proteome</keyword>
<sequence>MLKPLGLRTTRSGREWSNCRMEIFEIEADTLTRRTASELREDSDDGYSDDALSDDEDEEPAAEPSRRRRVTSAGRPFDTTITASGSKRQLTEVEDGDCKHDGREYDGCTRVAPLAEPPLHFPSHQPLNIAQPAAEPRNEDRQRMRRRKKRKLKREEEAHASGSNIKPFCAKRSAQATRTRVEIDLDSSAAQEPVSSTGFVCLNDATLNGRRAKAAKGAAKKAASVASSDNAPLNTTLLPTTGKFTKAEMESMGMTEDKWDGFVLPLPSHAPLTGVHSISQVVYVDAKGRKLAVLCGQPRDTTTSDWGCQVAQAGFELMQELAPKLSPLDGDSSTDGKKRKRKRKKKRNVRRGDHRAETVGVGIGNGRKGPQNFHTEDEDAAILDTLLASEPFVRLAEFANSILLNFAPRLHHYYEKTMDALFNWDPRLRRIFKRGTSVFPSCTFNFGPQTVTVPHLDLLNLAWGWCFITAFGNFDPDKGGHLILWDLKRIIRFPPGATIAIPSALLRHSNVTIQQDETRYSFTQFAAGGLFRFVESGFRLNASLAEQVAGMSDEELNKFVEERAVRFAKGLEMYGP</sequence>
<dbReference type="Gene3D" id="3.60.130.30">
    <property type="match status" value="1"/>
</dbReference>
<evidence type="ECO:0000313" key="2">
    <source>
        <dbReference type="EMBL" id="GAT44481.1"/>
    </source>
</evidence>